<evidence type="ECO:0000256" key="2">
    <source>
        <dbReference type="SAM" id="MobiDB-lite"/>
    </source>
</evidence>
<feature type="compositionally biased region" description="Basic and acidic residues" evidence="2">
    <location>
        <begin position="74"/>
        <end position="93"/>
    </location>
</feature>
<evidence type="ECO:0000313" key="4">
    <source>
        <dbReference type="EMBL" id="GJT44818.1"/>
    </source>
</evidence>
<dbReference type="EMBL" id="BQNB010015846">
    <property type="protein sequence ID" value="GJT44818.1"/>
    <property type="molecule type" value="Genomic_DNA"/>
</dbReference>
<name>A0ABQ5E2X2_9ASTR</name>
<evidence type="ECO:0000259" key="3">
    <source>
        <dbReference type="PROSITE" id="PS50158"/>
    </source>
</evidence>
<dbReference type="PROSITE" id="PS50158">
    <property type="entry name" value="ZF_CCHC"/>
    <property type="match status" value="3"/>
</dbReference>
<dbReference type="PANTHER" id="PTHR34482">
    <property type="entry name" value="DNA DAMAGE-INDUCIBLE PROTEIN 1-LIKE"/>
    <property type="match status" value="1"/>
</dbReference>
<dbReference type="InterPro" id="IPR036875">
    <property type="entry name" value="Znf_CCHC_sf"/>
</dbReference>
<dbReference type="InterPro" id="IPR005162">
    <property type="entry name" value="Retrotrans_gag_dom"/>
</dbReference>
<reference evidence="4" key="2">
    <citation type="submission" date="2022-01" db="EMBL/GenBank/DDBJ databases">
        <authorList>
            <person name="Yamashiro T."/>
            <person name="Shiraishi A."/>
            <person name="Satake H."/>
            <person name="Nakayama K."/>
        </authorList>
    </citation>
    <scope>NUCLEOTIDE SEQUENCE</scope>
</reference>
<dbReference type="InterPro" id="IPR001878">
    <property type="entry name" value="Znf_CCHC"/>
</dbReference>
<dbReference type="Pfam" id="PF00098">
    <property type="entry name" value="zf-CCHC"/>
    <property type="match status" value="3"/>
</dbReference>
<dbReference type="SMART" id="SM00343">
    <property type="entry name" value="ZnF_C2HC"/>
    <property type="match status" value="3"/>
</dbReference>
<reference evidence="4" key="1">
    <citation type="journal article" date="2022" name="Int. J. Mol. Sci.">
        <title>Draft Genome of Tanacetum Coccineum: Genomic Comparison of Closely Related Tanacetum-Family Plants.</title>
        <authorList>
            <person name="Yamashiro T."/>
            <person name="Shiraishi A."/>
            <person name="Nakayama K."/>
            <person name="Satake H."/>
        </authorList>
    </citation>
    <scope>NUCLEOTIDE SEQUENCE</scope>
</reference>
<feature type="compositionally biased region" description="Basic and acidic residues" evidence="2">
    <location>
        <begin position="554"/>
        <end position="576"/>
    </location>
</feature>
<keyword evidence="1" id="KW-0862">Zinc</keyword>
<proteinExistence type="predicted"/>
<sequence length="666" mass="77662">MEGKGSGGSKQTPAKNLYVPVTKGELGNEIKRIMSEHLPTIQAQSHENFRKAEEARKEETEKKKKANEEEEKAEQDRKNAEDAERLRNEEAERRRRNAEAQGDGCSYKSFLNCKPSEFHGDRDPVIVTNWLREIEDIFEISECSHQQWVKYASHLLKGEARHWWNMIKIARGDDVTSVMTWEEFEDLVMENYCPQGLMDKLEEEFLKLQQNDMTVPRNTRQTEIRGPVQQARPATFQEAVKIALMVEKENNRQLEEGGDNKRNRENRYDDVKKIKTNSGKMENVEYKPCTICKKTYTGECWHDNCRNCGKSGHTSKECKDEWISCFRNQEISRSWLTIDTSAEIREMEGKGSGGSKQTPAKNLDVPVTKGELGREEIEKKKKENKEVERRRKAMEDKRVAEEQERKRKAEQDRKNAEDAERLRNEEAERRRRNAEAQGDGCSYKSFLNCKPSEFHGDSDPVIVTNWLREIEYIFEISECLHRQRVKYASHLLKGEARHWWNMIKIARGDDVASVMTWEEFEDLVIQDQGPVQQARPATFQEAVKIALMVEKENNRQLEEGEDNKRKRENRDDDMKKIKTNNGKMENVGEYKPCTICKKTYKGECWHDNCRNCGKSGHTSKECKDEWVCFKCKSPGHKIVDCPERKPHDTQSQKTMGRVFQLTAKNT</sequence>
<keyword evidence="5" id="KW-1185">Reference proteome</keyword>
<feature type="domain" description="CCHC-type" evidence="3">
    <location>
        <begin position="628"/>
        <end position="643"/>
    </location>
</feature>
<evidence type="ECO:0000256" key="1">
    <source>
        <dbReference type="PROSITE-ProRule" id="PRU00047"/>
    </source>
</evidence>
<comment type="caution">
    <text evidence="4">The sequence shown here is derived from an EMBL/GenBank/DDBJ whole genome shotgun (WGS) entry which is preliminary data.</text>
</comment>
<feature type="compositionally biased region" description="Basic and acidic residues" evidence="2">
    <location>
        <begin position="47"/>
        <end position="62"/>
    </location>
</feature>
<keyword evidence="1" id="KW-0479">Metal-binding</keyword>
<feature type="domain" description="CCHC-type" evidence="3">
    <location>
        <begin position="609"/>
        <end position="624"/>
    </location>
</feature>
<feature type="region of interest" description="Disordered" evidence="2">
    <location>
        <begin position="1"/>
        <end position="100"/>
    </location>
</feature>
<feature type="region of interest" description="Disordered" evidence="2">
    <location>
        <begin position="347"/>
        <end position="436"/>
    </location>
</feature>
<dbReference type="Gene3D" id="4.10.60.10">
    <property type="entry name" value="Zinc finger, CCHC-type"/>
    <property type="match status" value="1"/>
</dbReference>
<dbReference type="Pfam" id="PF03732">
    <property type="entry name" value="Retrotrans_gag"/>
    <property type="match status" value="1"/>
</dbReference>
<dbReference type="Proteomes" id="UP001151760">
    <property type="component" value="Unassembled WGS sequence"/>
</dbReference>
<keyword evidence="1" id="KW-0863">Zinc-finger</keyword>
<evidence type="ECO:0000313" key="5">
    <source>
        <dbReference type="Proteomes" id="UP001151760"/>
    </source>
</evidence>
<feature type="compositionally biased region" description="Basic and acidic residues" evidence="2">
    <location>
        <begin position="371"/>
        <end position="429"/>
    </location>
</feature>
<dbReference type="SUPFAM" id="SSF57756">
    <property type="entry name" value="Retrovirus zinc finger-like domains"/>
    <property type="match status" value="1"/>
</dbReference>
<feature type="compositionally biased region" description="Basic and acidic residues" evidence="2">
    <location>
        <begin position="26"/>
        <end position="35"/>
    </location>
</feature>
<protein>
    <submittedName>
        <fullName evidence="4">Zinc finger, CCHC-type, retrotransposon gag domain protein</fullName>
    </submittedName>
</protein>
<dbReference type="PANTHER" id="PTHR34482:SF49">
    <property type="entry name" value="RETROTRANSPOSON GAG DOMAIN-CONTAINING PROTEIN"/>
    <property type="match status" value="1"/>
</dbReference>
<feature type="region of interest" description="Disordered" evidence="2">
    <location>
        <begin position="554"/>
        <end position="580"/>
    </location>
</feature>
<gene>
    <name evidence="4" type="ORF">Tco_0953533</name>
</gene>
<organism evidence="4 5">
    <name type="scientific">Tanacetum coccineum</name>
    <dbReference type="NCBI Taxonomy" id="301880"/>
    <lineage>
        <taxon>Eukaryota</taxon>
        <taxon>Viridiplantae</taxon>
        <taxon>Streptophyta</taxon>
        <taxon>Embryophyta</taxon>
        <taxon>Tracheophyta</taxon>
        <taxon>Spermatophyta</taxon>
        <taxon>Magnoliopsida</taxon>
        <taxon>eudicotyledons</taxon>
        <taxon>Gunneridae</taxon>
        <taxon>Pentapetalae</taxon>
        <taxon>asterids</taxon>
        <taxon>campanulids</taxon>
        <taxon>Asterales</taxon>
        <taxon>Asteraceae</taxon>
        <taxon>Asteroideae</taxon>
        <taxon>Anthemideae</taxon>
        <taxon>Anthemidinae</taxon>
        <taxon>Tanacetum</taxon>
    </lineage>
</organism>
<accession>A0ABQ5E2X2</accession>
<feature type="domain" description="CCHC-type" evidence="3">
    <location>
        <begin position="305"/>
        <end position="320"/>
    </location>
</feature>